<feature type="transmembrane region" description="Helical" evidence="1">
    <location>
        <begin position="105"/>
        <end position="124"/>
    </location>
</feature>
<keyword evidence="1" id="KW-0472">Membrane</keyword>
<organism evidence="2">
    <name type="scientific">Hydrogenobacter thermophilus</name>
    <dbReference type="NCBI Taxonomy" id="940"/>
    <lineage>
        <taxon>Bacteria</taxon>
        <taxon>Pseudomonadati</taxon>
        <taxon>Aquificota</taxon>
        <taxon>Aquificia</taxon>
        <taxon>Aquificales</taxon>
        <taxon>Aquificaceae</taxon>
        <taxon>Hydrogenobacter</taxon>
    </lineage>
</organism>
<dbReference type="EMBL" id="AB124582">
    <property type="protein sequence ID" value="BAD17848.1"/>
    <property type="molecule type" value="Genomic_DNA"/>
</dbReference>
<feature type="transmembrane region" description="Helical" evidence="1">
    <location>
        <begin position="20"/>
        <end position="41"/>
    </location>
</feature>
<evidence type="ECO:0000256" key="1">
    <source>
        <dbReference type="SAM" id="Phobius"/>
    </source>
</evidence>
<evidence type="ECO:0008006" key="3">
    <source>
        <dbReference type="Google" id="ProtNLM"/>
    </source>
</evidence>
<evidence type="ECO:0000313" key="2">
    <source>
        <dbReference type="EMBL" id="BAD17848.1"/>
    </source>
</evidence>
<protein>
    <recommendedName>
        <fullName evidence="3">O-antigen polymerase</fullName>
    </recommendedName>
</protein>
<keyword evidence="1" id="KW-0812">Transmembrane</keyword>
<proteinExistence type="predicted"/>
<feature type="transmembrane region" description="Helical" evidence="1">
    <location>
        <begin position="150"/>
        <end position="166"/>
    </location>
</feature>
<feature type="transmembrane region" description="Helical" evidence="1">
    <location>
        <begin position="310"/>
        <end position="332"/>
    </location>
</feature>
<feature type="transmembrane region" description="Helical" evidence="1">
    <location>
        <begin position="129"/>
        <end position="144"/>
    </location>
</feature>
<accession>Q75VW4</accession>
<feature type="transmembrane region" description="Helical" evidence="1">
    <location>
        <begin position="173"/>
        <end position="193"/>
    </location>
</feature>
<name>Q75VW4_HYDTH</name>
<feature type="transmembrane region" description="Helical" evidence="1">
    <location>
        <begin position="76"/>
        <end position="93"/>
    </location>
</feature>
<feature type="transmembrane region" description="Helical" evidence="1">
    <location>
        <begin position="278"/>
        <end position="298"/>
    </location>
</feature>
<keyword evidence="1" id="KW-1133">Transmembrane helix</keyword>
<dbReference type="AlphaFoldDB" id="Q75VW4"/>
<sequence length="351" mass="40435">MILLYCTFYLFKRREMPKGILTKPLVIYAIPTLLSAILYTPQYINKGIERSLFLFAYPVGSYVKMNQDFLYKMNKVLLLVGYVLMPVVIYKFYKTGEPAPLWGGWFEVGIFYSIFSLVALALFVKDRNYLYLVSFFIFVSFVFLSARRSSLLALGATLLIFFFLMRRHIPIRYITAISLLLLLVGGFSSYLLVKKDERFGTLYQVITRQKPINDETLNKISSLRWKNLKAGVEVIKKDISQGNYLQLLIGHGVNPGYHLEPKSPIGGAYESVMFLSEFIQSGALGLIGIMLLYVKYYTFVLRFPLDKENVLFAPFLLTLSILFVGAIFTGFWDALLPLYLIWFKITEEHRA</sequence>
<reference evidence="2" key="1">
    <citation type="journal article" date="2004" name="Mol. Microbiol.">
        <title>A novel enzyme, citryl-CoA synthetase, catalysing the first step of the citrate cleavage reaction in Hydrogenobacter thermophilus TK-6.</title>
        <authorList>
            <person name="Aoshima M."/>
            <person name="Ishii M."/>
            <person name="Igarashi Y."/>
        </authorList>
    </citation>
    <scope>NUCLEOTIDE SEQUENCE</scope>
    <source>
        <strain evidence="2">TK-6</strain>
    </source>
</reference>